<comment type="cofactor">
    <cofactor evidence="1">
        <name>Co(2+)</name>
        <dbReference type="ChEBI" id="CHEBI:48828"/>
    </cofactor>
</comment>
<dbReference type="GO" id="GO:0016853">
    <property type="term" value="F:isomerase activity"/>
    <property type="evidence" value="ECO:0007669"/>
    <property type="project" value="UniProtKB-KW"/>
</dbReference>
<dbReference type="FunFam" id="1.10.1740.10:FF:000004">
    <property type="entry name" value="1-deoxy-D-xylulose 5-phosphate reductoisomerase"/>
    <property type="match status" value="1"/>
</dbReference>
<dbReference type="PANTHER" id="PTHR30525">
    <property type="entry name" value="1-DEOXY-D-XYLULOSE 5-PHOSPHATE REDUCTOISOMERASE"/>
    <property type="match status" value="1"/>
</dbReference>
<dbReference type="NCBIfam" id="TIGR00243">
    <property type="entry name" value="Dxr"/>
    <property type="match status" value="1"/>
</dbReference>
<feature type="binding site" evidence="12">
    <location>
        <position position="14"/>
    </location>
    <ligand>
        <name>NADPH</name>
        <dbReference type="ChEBI" id="CHEBI:57783"/>
    </ligand>
</feature>
<evidence type="ECO:0000256" key="1">
    <source>
        <dbReference type="ARBA" id="ARBA00001941"/>
    </source>
</evidence>
<comment type="pathway">
    <text evidence="2 12">Isoprenoid biosynthesis; isopentenyl diphosphate biosynthesis via DXP pathway; isopentenyl diphosphate from 1-deoxy-D-xylulose 5-phosphate: step 1/6.</text>
</comment>
<feature type="binding site" evidence="12">
    <location>
        <position position="152"/>
    </location>
    <ligand>
        <name>1-deoxy-D-xylulose 5-phosphate</name>
        <dbReference type="ChEBI" id="CHEBI:57792"/>
    </ligand>
</feature>
<evidence type="ECO:0000313" key="17">
    <source>
        <dbReference type="Proteomes" id="UP000027466"/>
    </source>
</evidence>
<feature type="binding site" evidence="12">
    <location>
        <position position="11"/>
    </location>
    <ligand>
        <name>NADPH</name>
        <dbReference type="ChEBI" id="CHEBI:57783"/>
    </ligand>
</feature>
<reference evidence="16 17" key="1">
    <citation type="submission" date="2014-03" db="EMBL/GenBank/DDBJ databases">
        <title>Draft Genome Sequences of Four Burkholderia Strains.</title>
        <authorList>
            <person name="Liu X.Y."/>
            <person name="Li C.X."/>
            <person name="Xu J.H."/>
        </authorList>
    </citation>
    <scope>NUCLEOTIDE SEQUENCE [LARGE SCALE GENOMIC DNA]</scope>
    <source>
        <strain evidence="16 17">DSM 50014</strain>
    </source>
</reference>
<feature type="binding site" evidence="12">
    <location>
        <position position="13"/>
    </location>
    <ligand>
        <name>NADPH</name>
        <dbReference type="ChEBI" id="CHEBI:57783"/>
    </ligand>
</feature>
<evidence type="ECO:0000256" key="5">
    <source>
        <dbReference type="ARBA" id="ARBA00022723"/>
    </source>
</evidence>
<comment type="function">
    <text evidence="12">Catalyzes the NADPH-dependent rearrangement and reduction of 1-deoxy-D-xylulose-5-phosphate (DXP) to 2-C-methyl-D-erythritol 4-phosphate (MEP).</text>
</comment>
<comment type="catalytic activity">
    <reaction evidence="10">
        <text>2-C-methyl-D-erythritol 4-phosphate + NADP(+) = 1-deoxy-D-xylulose 5-phosphate + NADPH + H(+)</text>
        <dbReference type="Rhea" id="RHEA:13717"/>
        <dbReference type="ChEBI" id="CHEBI:15378"/>
        <dbReference type="ChEBI" id="CHEBI:57783"/>
        <dbReference type="ChEBI" id="CHEBI:57792"/>
        <dbReference type="ChEBI" id="CHEBI:58262"/>
        <dbReference type="ChEBI" id="CHEBI:58349"/>
        <dbReference type="EC" id="1.1.1.267"/>
    </reaction>
    <physiologicalReaction direction="right-to-left" evidence="10">
        <dbReference type="Rhea" id="RHEA:13719"/>
    </physiologicalReaction>
</comment>
<organism evidence="16 17">
    <name type="scientific">Caballeronia glathei</name>
    <dbReference type="NCBI Taxonomy" id="60547"/>
    <lineage>
        <taxon>Bacteria</taxon>
        <taxon>Pseudomonadati</taxon>
        <taxon>Pseudomonadota</taxon>
        <taxon>Betaproteobacteria</taxon>
        <taxon>Burkholderiales</taxon>
        <taxon>Burkholderiaceae</taxon>
        <taxon>Caballeronia</taxon>
    </lineage>
</organism>
<feature type="binding site" evidence="12">
    <location>
        <position position="220"/>
    </location>
    <ligand>
        <name>1-deoxy-D-xylulose 5-phosphate</name>
        <dbReference type="ChEBI" id="CHEBI:57792"/>
    </ligand>
</feature>
<dbReference type="InterPro" id="IPR036291">
    <property type="entry name" value="NAD(P)-bd_dom_sf"/>
</dbReference>
<feature type="binding site" evidence="12">
    <location>
        <position position="153"/>
    </location>
    <ligand>
        <name>Mn(2+)</name>
        <dbReference type="ChEBI" id="CHEBI:29035"/>
    </ligand>
</feature>
<evidence type="ECO:0000259" key="14">
    <source>
        <dbReference type="Pfam" id="PF08436"/>
    </source>
</evidence>
<feature type="binding site" evidence="12">
    <location>
        <position position="179"/>
    </location>
    <ligand>
        <name>1-deoxy-D-xylulose 5-phosphate</name>
        <dbReference type="ChEBI" id="CHEBI:57792"/>
    </ligand>
</feature>
<gene>
    <name evidence="12" type="primary">dxr</name>
    <name evidence="16" type="ORF">BG61_14820</name>
</gene>
<dbReference type="RefSeq" id="WP_035938106.1">
    <property type="nucleotide sequence ID" value="NZ_CADFFX010000011.1"/>
</dbReference>
<keyword evidence="9 12" id="KW-0414">Isoprene biosynthesis</keyword>
<keyword evidence="7 12" id="KW-0560">Oxidoreductase</keyword>
<dbReference type="InterPro" id="IPR036169">
    <property type="entry name" value="DXPR_C_sf"/>
</dbReference>
<dbReference type="STRING" id="60547.GCA_000751215_05662"/>
<evidence type="ECO:0000256" key="8">
    <source>
        <dbReference type="ARBA" id="ARBA00023211"/>
    </source>
</evidence>
<feature type="binding site" evidence="12">
    <location>
        <position position="125"/>
    </location>
    <ligand>
        <name>NADPH</name>
        <dbReference type="ChEBI" id="CHEBI:57783"/>
    </ligand>
</feature>
<feature type="binding site" evidence="12">
    <location>
        <position position="126"/>
    </location>
    <ligand>
        <name>1-deoxy-D-xylulose 5-phosphate</name>
        <dbReference type="ChEBI" id="CHEBI:57792"/>
    </ligand>
</feature>
<feature type="domain" description="1-deoxy-D-xylulose 5-phosphate reductoisomerase C-terminal" evidence="14">
    <location>
        <begin position="147"/>
        <end position="232"/>
    </location>
</feature>
<dbReference type="InterPro" id="IPR003821">
    <property type="entry name" value="DXP_reductoisomerase"/>
</dbReference>
<dbReference type="Pfam" id="PF02670">
    <property type="entry name" value="DXP_reductoisom"/>
    <property type="match status" value="1"/>
</dbReference>
<evidence type="ECO:0000259" key="13">
    <source>
        <dbReference type="Pfam" id="PF02670"/>
    </source>
</evidence>
<dbReference type="PANTHER" id="PTHR30525:SF0">
    <property type="entry name" value="1-DEOXY-D-XYLULOSE 5-PHOSPHATE REDUCTOISOMERASE, CHLOROPLASTIC"/>
    <property type="match status" value="1"/>
</dbReference>
<feature type="binding site" evidence="12">
    <location>
        <position position="215"/>
    </location>
    <ligand>
        <name>1-deoxy-D-xylulose 5-phosphate</name>
        <dbReference type="ChEBI" id="CHEBI:57792"/>
    </ligand>
</feature>
<feature type="binding site" evidence="12">
    <location>
        <position position="12"/>
    </location>
    <ligand>
        <name>NADPH</name>
        <dbReference type="ChEBI" id="CHEBI:57783"/>
    </ligand>
</feature>
<keyword evidence="5 12" id="KW-0479">Metal-binding</keyword>
<comment type="cofactor">
    <cofactor evidence="12">
        <name>Mg(2+)</name>
        <dbReference type="ChEBI" id="CHEBI:18420"/>
    </cofactor>
    <cofactor evidence="12">
        <name>Mn(2+)</name>
        <dbReference type="ChEBI" id="CHEBI:29035"/>
    </cofactor>
</comment>
<evidence type="ECO:0000256" key="3">
    <source>
        <dbReference type="ARBA" id="ARBA00006825"/>
    </source>
</evidence>
<dbReference type="GO" id="GO:0030604">
    <property type="term" value="F:1-deoxy-D-xylulose-5-phosphate reductoisomerase activity"/>
    <property type="evidence" value="ECO:0007669"/>
    <property type="project" value="UniProtKB-UniRule"/>
</dbReference>
<feature type="binding site" evidence="12">
    <location>
        <position position="38"/>
    </location>
    <ligand>
        <name>NADPH</name>
        <dbReference type="ChEBI" id="CHEBI:57783"/>
    </ligand>
</feature>
<dbReference type="SUPFAM" id="SSF55347">
    <property type="entry name" value="Glyceraldehyde-3-phosphate dehydrogenase-like, C-terminal domain"/>
    <property type="match status" value="1"/>
</dbReference>
<evidence type="ECO:0000313" key="16">
    <source>
        <dbReference type="EMBL" id="KDR41769.1"/>
    </source>
</evidence>
<dbReference type="FunFam" id="3.40.50.720:FF:000045">
    <property type="entry name" value="1-deoxy-D-xylulose 5-phosphate reductoisomerase"/>
    <property type="match status" value="1"/>
</dbReference>
<evidence type="ECO:0000256" key="11">
    <source>
        <dbReference type="ARBA" id="ARBA00071224"/>
    </source>
</evidence>
<evidence type="ECO:0000256" key="2">
    <source>
        <dbReference type="ARBA" id="ARBA00005094"/>
    </source>
</evidence>
<dbReference type="InterPro" id="IPR013644">
    <property type="entry name" value="DXP_reductoisomerase_C"/>
</dbReference>
<comment type="caution">
    <text evidence="12">Lacks conserved residue(s) required for the propagation of feature annotation.</text>
</comment>
<dbReference type="AlphaFoldDB" id="A0A069PPH1"/>
<keyword evidence="6 12" id="KW-0521">NADP</keyword>
<dbReference type="Pfam" id="PF13288">
    <property type="entry name" value="DXPR_C"/>
    <property type="match status" value="1"/>
</dbReference>
<keyword evidence="17" id="KW-1185">Reference proteome</keyword>
<dbReference type="InterPro" id="IPR026877">
    <property type="entry name" value="DXPR_C"/>
</dbReference>
<keyword evidence="8 12" id="KW-0464">Manganese</keyword>
<protein>
    <recommendedName>
        <fullName evidence="11 12">1-deoxy-D-xylulose 5-phosphate reductoisomerase</fullName>
        <shortName evidence="12">DXP reductoisomerase</shortName>
        <ecNumber evidence="4 12">1.1.1.267</ecNumber>
    </recommendedName>
    <alternativeName>
        <fullName evidence="12">1-deoxyxylulose-5-phosphate reductoisomerase</fullName>
    </alternativeName>
    <alternativeName>
        <fullName evidence="12">2-C-methyl-D-erythritol 4-phosphate synthase</fullName>
    </alternativeName>
</protein>
<dbReference type="PIRSF" id="PIRSF006205">
    <property type="entry name" value="Dxp_reductismrs"/>
    <property type="match status" value="1"/>
</dbReference>
<dbReference type="GO" id="GO:0030145">
    <property type="term" value="F:manganese ion binding"/>
    <property type="evidence" value="ECO:0007669"/>
    <property type="project" value="TreeGrafter"/>
</dbReference>
<evidence type="ECO:0000256" key="9">
    <source>
        <dbReference type="ARBA" id="ARBA00023229"/>
    </source>
</evidence>
<feature type="binding site" evidence="12">
    <location>
        <position position="202"/>
    </location>
    <ligand>
        <name>1-deoxy-D-xylulose 5-phosphate</name>
        <dbReference type="ChEBI" id="CHEBI:57792"/>
    </ligand>
</feature>
<dbReference type="SUPFAM" id="SSF69055">
    <property type="entry name" value="1-deoxy-D-xylulose-5-phosphate reductoisomerase, C-terminal domain"/>
    <property type="match status" value="1"/>
</dbReference>
<feature type="domain" description="1-deoxy-D-xylulose 5-phosphate reductoisomerase N-terminal" evidence="13">
    <location>
        <begin position="5"/>
        <end position="133"/>
    </location>
</feature>
<dbReference type="Pfam" id="PF08436">
    <property type="entry name" value="DXP_redisom_C"/>
    <property type="match status" value="1"/>
</dbReference>
<comment type="caution">
    <text evidence="16">The sequence shown here is derived from an EMBL/GenBank/DDBJ whole genome shotgun (WGS) entry which is preliminary data.</text>
</comment>
<dbReference type="Proteomes" id="UP000027466">
    <property type="component" value="Unassembled WGS sequence"/>
</dbReference>
<comment type="similarity">
    <text evidence="3 12">Belongs to the DXR family.</text>
</comment>
<evidence type="ECO:0000256" key="12">
    <source>
        <dbReference type="HAMAP-Rule" id="MF_00183"/>
    </source>
</evidence>
<dbReference type="Gene3D" id="1.10.1740.10">
    <property type="match status" value="1"/>
</dbReference>
<feature type="binding site" evidence="12">
    <location>
        <position position="224"/>
    </location>
    <ligand>
        <name>Mn(2+)</name>
        <dbReference type="ChEBI" id="CHEBI:29035"/>
    </ligand>
</feature>
<feature type="binding site" evidence="12">
    <location>
        <position position="224"/>
    </location>
    <ligand>
        <name>1-deoxy-D-xylulose 5-phosphate</name>
        <dbReference type="ChEBI" id="CHEBI:57792"/>
    </ligand>
</feature>
<feature type="binding site" evidence="12">
    <location>
        <position position="208"/>
    </location>
    <ligand>
        <name>NADPH</name>
        <dbReference type="ChEBI" id="CHEBI:57783"/>
    </ligand>
</feature>
<feature type="binding site" evidence="12">
    <location>
        <position position="221"/>
    </location>
    <ligand>
        <name>1-deoxy-D-xylulose 5-phosphate</name>
        <dbReference type="ChEBI" id="CHEBI:57792"/>
    </ligand>
</feature>
<dbReference type="UniPathway" id="UPA00056">
    <property type="reaction ID" value="UER00092"/>
</dbReference>
<keyword evidence="16" id="KW-0413">Isomerase</keyword>
<evidence type="ECO:0000256" key="4">
    <source>
        <dbReference type="ARBA" id="ARBA00012366"/>
    </source>
</evidence>
<dbReference type="GO" id="GO:0051484">
    <property type="term" value="P:isopentenyl diphosphate biosynthetic process, methylerythritol 4-phosphate pathway involved in terpenoid biosynthetic process"/>
    <property type="evidence" value="ECO:0007669"/>
    <property type="project" value="TreeGrafter"/>
</dbReference>
<name>A0A069PPH1_9BURK</name>
<dbReference type="NCBIfam" id="NF003938">
    <property type="entry name" value="PRK05447.1-1"/>
    <property type="match status" value="1"/>
</dbReference>
<feature type="binding site" evidence="12">
    <location>
        <position position="151"/>
    </location>
    <ligand>
        <name>Mn(2+)</name>
        <dbReference type="ChEBI" id="CHEBI:29035"/>
    </ligand>
</feature>
<keyword evidence="12" id="KW-0460">Magnesium</keyword>
<dbReference type="Gene3D" id="3.40.50.720">
    <property type="entry name" value="NAD(P)-binding Rossmann-like Domain"/>
    <property type="match status" value="1"/>
</dbReference>
<sequence>MQKRLTLLGSTGSIGESTLDVVARHPDRFSVHALTAHRNGDKLVAQCLRFQPDVAVVGDADTAAKVAAELRAAGCRTEVHHGPAALVDAASSAGCDTVVAAIVGAAGLAPTLAAARMGKRILLANKEALVMSGQIFIDAVRDNGAVLLPVDSEHNAVFQCLPREAALHGGVSKIILTASGGPFRTREPSTLVDVTPDEACKHPNWAMGRKISVDSATMMNKGLEVIEAHWLFDLPGSRIEVLIHPQSVIHSMVSYADGSVLAQLGNPDMRTPIAHALAFPDRVNSGVAQLDLAQVATLTFEKPDFQRFPCLALAIRALEAGGIASAALNAANEVAVEAFLARRIGFMAIGEVVESVLNALPVTSAATLDDVLAADAEARRLASRFASRFAGTPAAGAPSAERIAH</sequence>
<proteinExistence type="inferred from homology"/>
<feature type="binding site" evidence="12">
    <location>
        <position position="127"/>
    </location>
    <ligand>
        <name>NADPH</name>
        <dbReference type="ChEBI" id="CHEBI:57783"/>
    </ligand>
</feature>
<evidence type="ECO:0000256" key="7">
    <source>
        <dbReference type="ARBA" id="ARBA00023002"/>
    </source>
</evidence>
<feature type="binding site" evidence="12">
    <location>
        <position position="39"/>
    </location>
    <ligand>
        <name>NADPH</name>
        <dbReference type="ChEBI" id="CHEBI:57783"/>
    </ligand>
</feature>
<dbReference type="HAMAP" id="MF_00183">
    <property type="entry name" value="DXP_reductoisom"/>
    <property type="match status" value="1"/>
</dbReference>
<dbReference type="InterPro" id="IPR013512">
    <property type="entry name" value="DXP_reductoisomerase_N"/>
</dbReference>
<feature type="binding site" evidence="12">
    <location>
        <position position="153"/>
    </location>
    <ligand>
        <name>1-deoxy-D-xylulose 5-phosphate</name>
        <dbReference type="ChEBI" id="CHEBI:57792"/>
    </ligand>
</feature>
<dbReference type="NCBIfam" id="NF009114">
    <property type="entry name" value="PRK12464.1"/>
    <property type="match status" value="1"/>
</dbReference>
<feature type="domain" description="DXP reductoisomerase C-terminal" evidence="15">
    <location>
        <begin position="264"/>
        <end position="380"/>
    </location>
</feature>
<accession>A0A069PPH1</accession>
<evidence type="ECO:0000256" key="10">
    <source>
        <dbReference type="ARBA" id="ARBA00048543"/>
    </source>
</evidence>
<dbReference type="EC" id="1.1.1.267" evidence="4 12"/>
<dbReference type="EMBL" id="JFHC01000023">
    <property type="protein sequence ID" value="KDR41769.1"/>
    <property type="molecule type" value="Genomic_DNA"/>
</dbReference>
<evidence type="ECO:0000256" key="6">
    <source>
        <dbReference type="ARBA" id="ARBA00022857"/>
    </source>
</evidence>
<evidence type="ECO:0000259" key="15">
    <source>
        <dbReference type="Pfam" id="PF13288"/>
    </source>
</evidence>
<dbReference type="SUPFAM" id="SSF51735">
    <property type="entry name" value="NAD(P)-binding Rossmann-fold domains"/>
    <property type="match status" value="1"/>
</dbReference>
<dbReference type="GO" id="GO:0070402">
    <property type="term" value="F:NADPH binding"/>
    <property type="evidence" value="ECO:0007669"/>
    <property type="project" value="InterPro"/>
</dbReference>